<accession>A0AAW4L3H8</accession>
<dbReference type="Pfam" id="PF02796">
    <property type="entry name" value="HTH_7"/>
    <property type="match status" value="1"/>
</dbReference>
<dbReference type="EMBL" id="JAHCVJ010000001">
    <property type="protein sequence ID" value="MBT0663533.1"/>
    <property type="molecule type" value="Genomic_DNA"/>
</dbReference>
<feature type="domain" description="Resolvase/invertase-type recombinase catalytic" evidence="7">
    <location>
        <begin position="2"/>
        <end position="135"/>
    </location>
</feature>
<dbReference type="PROSITE" id="PS51736">
    <property type="entry name" value="RECOMBINASES_3"/>
    <property type="match status" value="1"/>
</dbReference>
<feature type="active site" description="O-(5'-phospho-DNA)-serine intermediate" evidence="5 6">
    <location>
        <position position="10"/>
    </location>
</feature>
<dbReference type="PROSITE" id="PS00397">
    <property type="entry name" value="RECOMBINASES_1"/>
    <property type="match status" value="1"/>
</dbReference>
<dbReference type="InterPro" id="IPR050639">
    <property type="entry name" value="SSR_resolvase"/>
</dbReference>
<dbReference type="SMART" id="SM00857">
    <property type="entry name" value="Resolvase"/>
    <property type="match status" value="1"/>
</dbReference>
<dbReference type="GO" id="GO:0000150">
    <property type="term" value="F:DNA strand exchange activity"/>
    <property type="evidence" value="ECO:0007669"/>
    <property type="project" value="InterPro"/>
</dbReference>
<keyword evidence="9" id="KW-1185">Reference proteome</keyword>
<sequence length="180" mass="20534">MATVGYIRVSSLTQNIERQLEGIELDEIFTDKLSGKDTERPALQEMIKFVRKGDTVMVHSMDRLARNLADLQNLVEQLTNKGVSVTFVKNSLTFTGEDDPMKKLMLQIMGAVAEFERSIIKERQKEGVQIAKAKGLYKGRKQEMTPERIAEIKNRIEAGEPKAQIAKDLKISRDTLYRYK</sequence>
<evidence type="ECO:0000256" key="5">
    <source>
        <dbReference type="PIRSR" id="PIRSR606118-50"/>
    </source>
</evidence>
<organism evidence="8 9">
    <name type="scientific">Geoanaerobacter pelophilus</name>
    <dbReference type="NCBI Taxonomy" id="60036"/>
    <lineage>
        <taxon>Bacteria</taxon>
        <taxon>Pseudomonadati</taxon>
        <taxon>Thermodesulfobacteriota</taxon>
        <taxon>Desulfuromonadia</taxon>
        <taxon>Geobacterales</taxon>
        <taxon>Geobacteraceae</taxon>
        <taxon>Geoanaerobacter</taxon>
    </lineage>
</organism>
<dbReference type="InterPro" id="IPR009057">
    <property type="entry name" value="Homeodomain-like_sf"/>
</dbReference>
<evidence type="ECO:0000313" key="8">
    <source>
        <dbReference type="EMBL" id="MBT0663533.1"/>
    </source>
</evidence>
<evidence type="ECO:0000256" key="6">
    <source>
        <dbReference type="PROSITE-ProRule" id="PRU10137"/>
    </source>
</evidence>
<gene>
    <name evidence="8" type="ORF">KI809_04380</name>
</gene>
<dbReference type="AlphaFoldDB" id="A0AAW4L3H8"/>
<dbReference type="InterPro" id="IPR006118">
    <property type="entry name" value="Recombinase_CS"/>
</dbReference>
<dbReference type="PROSITE" id="PS00398">
    <property type="entry name" value="RECOMBINASES_2"/>
    <property type="match status" value="1"/>
</dbReference>
<reference evidence="8 9" key="1">
    <citation type="submission" date="2021-05" db="EMBL/GenBank/DDBJ databases">
        <title>The draft genome of Geobacter pelophilus DSM 12255.</title>
        <authorList>
            <person name="Xu Z."/>
            <person name="Masuda Y."/>
            <person name="Itoh H."/>
            <person name="Senoo K."/>
        </authorList>
    </citation>
    <scope>NUCLEOTIDE SEQUENCE [LARGE SCALE GENOMIC DNA]</scope>
    <source>
        <strain evidence="8 9">DSM 12255</strain>
    </source>
</reference>
<keyword evidence="4" id="KW-0233">DNA recombination</keyword>
<dbReference type="PANTHER" id="PTHR30461:SF26">
    <property type="entry name" value="RESOLVASE HOMOLOG YNEB"/>
    <property type="match status" value="1"/>
</dbReference>
<dbReference type="InterPro" id="IPR006120">
    <property type="entry name" value="Resolvase_HTH_dom"/>
</dbReference>
<dbReference type="InterPro" id="IPR036162">
    <property type="entry name" value="Resolvase-like_N_sf"/>
</dbReference>
<dbReference type="PANTHER" id="PTHR30461">
    <property type="entry name" value="DNA-INVERTASE FROM LAMBDOID PROPHAGE"/>
    <property type="match status" value="1"/>
</dbReference>
<comment type="caution">
    <text evidence="8">The sequence shown here is derived from an EMBL/GenBank/DDBJ whole genome shotgun (WGS) entry which is preliminary data.</text>
</comment>
<dbReference type="GO" id="GO:0015074">
    <property type="term" value="P:DNA integration"/>
    <property type="evidence" value="ECO:0007669"/>
    <property type="project" value="UniProtKB-KW"/>
</dbReference>
<evidence type="ECO:0000259" key="7">
    <source>
        <dbReference type="PROSITE" id="PS51736"/>
    </source>
</evidence>
<dbReference type="RefSeq" id="WP_214170265.1">
    <property type="nucleotide sequence ID" value="NZ_JAHCVJ010000001.1"/>
</dbReference>
<evidence type="ECO:0000256" key="1">
    <source>
        <dbReference type="ARBA" id="ARBA00009913"/>
    </source>
</evidence>
<dbReference type="Pfam" id="PF00239">
    <property type="entry name" value="Resolvase"/>
    <property type="match status" value="1"/>
</dbReference>
<dbReference type="Gene3D" id="3.40.50.1390">
    <property type="entry name" value="Resolvase, N-terminal catalytic domain"/>
    <property type="match status" value="1"/>
</dbReference>
<dbReference type="Proteomes" id="UP000811899">
    <property type="component" value="Unassembled WGS sequence"/>
</dbReference>
<name>A0AAW4L3H8_9BACT</name>
<comment type="similarity">
    <text evidence="1">Belongs to the site-specific recombinase resolvase family.</text>
</comment>
<keyword evidence="3" id="KW-0238">DNA-binding</keyword>
<evidence type="ECO:0000256" key="2">
    <source>
        <dbReference type="ARBA" id="ARBA00022908"/>
    </source>
</evidence>
<evidence type="ECO:0000256" key="4">
    <source>
        <dbReference type="ARBA" id="ARBA00023172"/>
    </source>
</evidence>
<dbReference type="GO" id="GO:0003677">
    <property type="term" value="F:DNA binding"/>
    <property type="evidence" value="ECO:0007669"/>
    <property type="project" value="UniProtKB-KW"/>
</dbReference>
<dbReference type="CDD" id="cd03768">
    <property type="entry name" value="SR_ResInv"/>
    <property type="match status" value="1"/>
</dbReference>
<dbReference type="SUPFAM" id="SSF53041">
    <property type="entry name" value="Resolvase-like"/>
    <property type="match status" value="1"/>
</dbReference>
<protein>
    <submittedName>
        <fullName evidence="8">Recombinase family protein</fullName>
    </submittedName>
</protein>
<proteinExistence type="inferred from homology"/>
<dbReference type="Gene3D" id="1.10.10.60">
    <property type="entry name" value="Homeodomain-like"/>
    <property type="match status" value="1"/>
</dbReference>
<evidence type="ECO:0000256" key="3">
    <source>
        <dbReference type="ARBA" id="ARBA00023125"/>
    </source>
</evidence>
<keyword evidence="2" id="KW-0229">DNA integration</keyword>
<dbReference type="SUPFAM" id="SSF46689">
    <property type="entry name" value="Homeodomain-like"/>
    <property type="match status" value="1"/>
</dbReference>
<dbReference type="CDD" id="cd00569">
    <property type="entry name" value="HTH_Hin_like"/>
    <property type="match status" value="1"/>
</dbReference>
<evidence type="ECO:0000313" key="9">
    <source>
        <dbReference type="Proteomes" id="UP000811899"/>
    </source>
</evidence>
<dbReference type="InterPro" id="IPR006119">
    <property type="entry name" value="Resolv_N"/>
</dbReference>